<sequence length="171" mass="19568">MDYSKAVSYWVEKEKNAVRMDRNELLTRVEKFIMTHNTCALATGFSDFVRCTPIEYNYKDGRFWLLSEGGLKFRGLEGNKNVCLAIYDEYTGFDKLGGMQVNGVAEIVEPGTNEYMELLALKNISAQKLKQLPTTLYLIKVTPTSIDFVCSEIHRLGFDTRQHLCFSDSHD</sequence>
<dbReference type="OrthoDB" id="3255142at2"/>
<dbReference type="SUPFAM" id="SSF50475">
    <property type="entry name" value="FMN-binding split barrel"/>
    <property type="match status" value="1"/>
</dbReference>
<dbReference type="Pfam" id="PF01243">
    <property type="entry name" value="PNPOx_N"/>
    <property type="match status" value="1"/>
</dbReference>
<evidence type="ECO:0000313" key="2">
    <source>
        <dbReference type="EMBL" id="EGD45900.1"/>
    </source>
</evidence>
<dbReference type="InterPro" id="IPR012349">
    <property type="entry name" value="Split_barrel_FMN-bd"/>
</dbReference>
<organism evidence="2 3">
    <name type="scientific">Ruminiclostridium papyrosolvens DSM 2782</name>
    <dbReference type="NCBI Taxonomy" id="588581"/>
    <lineage>
        <taxon>Bacteria</taxon>
        <taxon>Bacillati</taxon>
        <taxon>Bacillota</taxon>
        <taxon>Clostridia</taxon>
        <taxon>Eubacteriales</taxon>
        <taxon>Oscillospiraceae</taxon>
        <taxon>Ruminiclostridium</taxon>
    </lineage>
</organism>
<dbReference type="AlphaFoldDB" id="F1TIC2"/>
<accession>F1TIC2</accession>
<dbReference type="InterPro" id="IPR011576">
    <property type="entry name" value="Pyridox_Oxase_N"/>
</dbReference>
<protein>
    <submittedName>
        <fullName evidence="2">Pyridoxamine 5'-phosphate oxidase-related FMN-binding protein</fullName>
    </submittedName>
</protein>
<comment type="caution">
    <text evidence="2">The sequence shown here is derived from an EMBL/GenBank/DDBJ whole genome shotgun (WGS) entry which is preliminary data.</text>
</comment>
<evidence type="ECO:0000313" key="3">
    <source>
        <dbReference type="Proteomes" id="UP000003860"/>
    </source>
</evidence>
<name>F1TIC2_9FIRM</name>
<dbReference type="Proteomes" id="UP000003860">
    <property type="component" value="Unassembled WGS sequence"/>
</dbReference>
<evidence type="ECO:0000259" key="1">
    <source>
        <dbReference type="Pfam" id="PF01243"/>
    </source>
</evidence>
<dbReference type="EMBL" id="ACXX02000019">
    <property type="protein sequence ID" value="EGD45900.1"/>
    <property type="molecule type" value="Genomic_DNA"/>
</dbReference>
<proteinExistence type="predicted"/>
<gene>
    <name evidence="2" type="ORF">Cpap_0270</name>
</gene>
<feature type="domain" description="Pyridoxamine 5'-phosphate oxidase N-terminal" evidence="1">
    <location>
        <begin position="28"/>
        <end position="150"/>
    </location>
</feature>
<dbReference type="STRING" id="588581.Cpap_0270"/>
<dbReference type="RefSeq" id="WP_004622369.1">
    <property type="nucleotide sequence ID" value="NZ_ACXX02000019.1"/>
</dbReference>
<reference evidence="2" key="2">
    <citation type="submission" date="2011-01" db="EMBL/GenBank/DDBJ databases">
        <title>The Non-contiguous Finished genome of Clostridium papyrosolvens.</title>
        <authorList>
            <person name="Lucas S."/>
            <person name="Copeland A."/>
            <person name="Lapidus A."/>
            <person name="Cheng J.-F."/>
            <person name="Goodwin L."/>
            <person name="Pitluck S."/>
            <person name="Misra M."/>
            <person name="Chertkov O."/>
            <person name="Detter J.C."/>
            <person name="Han C."/>
            <person name="Tapia R."/>
            <person name="Land M."/>
            <person name="Hauser L."/>
            <person name="Kyrpides N."/>
            <person name="Ivanova N."/>
            <person name="Pagani I."/>
            <person name="Mouttaki H."/>
            <person name="He Z."/>
            <person name="Zhou J."/>
            <person name="Hemme C.L."/>
            <person name="Woyke T."/>
        </authorList>
    </citation>
    <scope>NUCLEOTIDE SEQUENCE [LARGE SCALE GENOMIC DNA]</scope>
    <source>
        <strain evidence="2">DSM 2782</strain>
    </source>
</reference>
<keyword evidence="3" id="KW-1185">Reference proteome</keyword>
<reference evidence="2" key="1">
    <citation type="submission" date="2009-07" db="EMBL/GenBank/DDBJ databases">
        <authorList>
            <consortium name="US DOE Joint Genome Institute (JGI-PGF)"/>
            <person name="Lucas S."/>
            <person name="Copeland A."/>
            <person name="Lapidus A."/>
            <person name="Glavina del Rio T."/>
            <person name="Tice H."/>
            <person name="Bruce D."/>
            <person name="Goodwin L."/>
            <person name="Pitluck S."/>
            <person name="Larimer F."/>
            <person name="Land M.L."/>
            <person name="Mouttaki H."/>
            <person name="He Z."/>
            <person name="Zhou J."/>
            <person name="Hemme C.L."/>
        </authorList>
    </citation>
    <scope>NUCLEOTIDE SEQUENCE [LARGE SCALE GENOMIC DNA]</scope>
    <source>
        <strain evidence="2">DSM 2782</strain>
    </source>
</reference>
<dbReference type="Gene3D" id="2.30.110.10">
    <property type="entry name" value="Electron Transport, Fmn-binding Protein, Chain A"/>
    <property type="match status" value="1"/>
</dbReference>
<dbReference type="eggNOG" id="COG3467">
    <property type="taxonomic scope" value="Bacteria"/>
</dbReference>